<dbReference type="InterPro" id="IPR048380">
    <property type="entry name" value="Rad26-like_N"/>
</dbReference>
<dbReference type="EMBL" id="KV878349">
    <property type="protein sequence ID" value="OJJ44137.1"/>
    <property type="molecule type" value="Genomic_DNA"/>
</dbReference>
<dbReference type="Proteomes" id="UP000184188">
    <property type="component" value="Unassembled WGS sequence"/>
</dbReference>
<evidence type="ECO:0000313" key="6">
    <source>
        <dbReference type="Proteomes" id="UP000184188"/>
    </source>
</evidence>
<dbReference type="OrthoDB" id="5245063at2759"/>
<gene>
    <name evidence="5" type="ORF">ASPZODRAFT_18901</name>
</gene>
<dbReference type="Pfam" id="PF21048">
    <property type="entry name" value="Rad26-like_N"/>
    <property type="match status" value="1"/>
</dbReference>
<evidence type="ECO:0000259" key="2">
    <source>
        <dbReference type="Pfam" id="PF12331"/>
    </source>
</evidence>
<dbReference type="STRING" id="1073090.A0A1L9SAI4"/>
<evidence type="ECO:0000313" key="5">
    <source>
        <dbReference type="EMBL" id="OJJ44137.1"/>
    </source>
</evidence>
<dbReference type="Pfam" id="PF21046">
    <property type="entry name" value="Rad26-like_C"/>
    <property type="match status" value="1"/>
</dbReference>
<protein>
    <recommendedName>
        <fullName evidence="7">DNA repair protein Rad26</fullName>
    </recommendedName>
</protein>
<evidence type="ECO:0000256" key="1">
    <source>
        <dbReference type="SAM" id="MobiDB-lite"/>
    </source>
</evidence>
<keyword evidence="6" id="KW-1185">Reference proteome</keyword>
<proteinExistence type="predicted"/>
<evidence type="ECO:0000259" key="4">
    <source>
        <dbReference type="Pfam" id="PF21048"/>
    </source>
</evidence>
<reference evidence="6" key="1">
    <citation type="journal article" date="2017" name="Genome Biol.">
        <title>Comparative genomics reveals high biological diversity and specific adaptations in the industrially and medically important fungal genus Aspergillus.</title>
        <authorList>
            <person name="de Vries R.P."/>
            <person name="Riley R."/>
            <person name="Wiebenga A."/>
            <person name="Aguilar-Osorio G."/>
            <person name="Amillis S."/>
            <person name="Uchima C.A."/>
            <person name="Anderluh G."/>
            <person name="Asadollahi M."/>
            <person name="Askin M."/>
            <person name="Barry K."/>
            <person name="Battaglia E."/>
            <person name="Bayram O."/>
            <person name="Benocci T."/>
            <person name="Braus-Stromeyer S.A."/>
            <person name="Caldana C."/>
            <person name="Canovas D."/>
            <person name="Cerqueira G.C."/>
            <person name="Chen F."/>
            <person name="Chen W."/>
            <person name="Choi C."/>
            <person name="Clum A."/>
            <person name="Dos Santos R.A."/>
            <person name="Damasio A.R."/>
            <person name="Diallinas G."/>
            <person name="Emri T."/>
            <person name="Fekete E."/>
            <person name="Flipphi M."/>
            <person name="Freyberg S."/>
            <person name="Gallo A."/>
            <person name="Gournas C."/>
            <person name="Habgood R."/>
            <person name="Hainaut M."/>
            <person name="Harispe M.L."/>
            <person name="Henrissat B."/>
            <person name="Hilden K.S."/>
            <person name="Hope R."/>
            <person name="Hossain A."/>
            <person name="Karabika E."/>
            <person name="Karaffa L."/>
            <person name="Karanyi Z."/>
            <person name="Krasevec N."/>
            <person name="Kuo A."/>
            <person name="Kusch H."/>
            <person name="LaButti K."/>
            <person name="Lagendijk E.L."/>
            <person name="Lapidus A."/>
            <person name="Levasseur A."/>
            <person name="Lindquist E."/>
            <person name="Lipzen A."/>
            <person name="Logrieco A.F."/>
            <person name="MacCabe A."/>
            <person name="Maekelae M.R."/>
            <person name="Malavazi I."/>
            <person name="Melin P."/>
            <person name="Meyer V."/>
            <person name="Mielnichuk N."/>
            <person name="Miskei M."/>
            <person name="Molnar A.P."/>
            <person name="Mule G."/>
            <person name="Ngan C.Y."/>
            <person name="Orejas M."/>
            <person name="Orosz E."/>
            <person name="Ouedraogo J.P."/>
            <person name="Overkamp K.M."/>
            <person name="Park H.-S."/>
            <person name="Perrone G."/>
            <person name="Piumi F."/>
            <person name="Punt P.J."/>
            <person name="Ram A.F."/>
            <person name="Ramon A."/>
            <person name="Rauscher S."/>
            <person name="Record E."/>
            <person name="Riano-Pachon D.M."/>
            <person name="Robert V."/>
            <person name="Roehrig J."/>
            <person name="Ruller R."/>
            <person name="Salamov A."/>
            <person name="Salih N.S."/>
            <person name="Samson R.A."/>
            <person name="Sandor E."/>
            <person name="Sanguinetti M."/>
            <person name="Schuetze T."/>
            <person name="Sepcic K."/>
            <person name="Shelest E."/>
            <person name="Sherlock G."/>
            <person name="Sophianopoulou V."/>
            <person name="Squina F.M."/>
            <person name="Sun H."/>
            <person name="Susca A."/>
            <person name="Todd R.B."/>
            <person name="Tsang A."/>
            <person name="Unkles S.E."/>
            <person name="van de Wiele N."/>
            <person name="van Rossen-Uffink D."/>
            <person name="Oliveira J.V."/>
            <person name="Vesth T.C."/>
            <person name="Visser J."/>
            <person name="Yu J.-H."/>
            <person name="Zhou M."/>
            <person name="Andersen M.R."/>
            <person name="Archer D.B."/>
            <person name="Baker S.E."/>
            <person name="Benoit I."/>
            <person name="Brakhage A.A."/>
            <person name="Braus G.H."/>
            <person name="Fischer R."/>
            <person name="Frisvad J.C."/>
            <person name="Goldman G.H."/>
            <person name="Houbraken J."/>
            <person name="Oakley B."/>
            <person name="Pocsi I."/>
            <person name="Scazzocchio C."/>
            <person name="Seiboth B."/>
            <person name="vanKuyk P.A."/>
            <person name="Wortman J."/>
            <person name="Dyer P.S."/>
            <person name="Grigoriev I.V."/>
        </authorList>
    </citation>
    <scope>NUCLEOTIDE SEQUENCE [LARGE SCALE GENOMIC DNA]</scope>
    <source>
        <strain evidence="6">CBS 506.65</strain>
    </source>
</reference>
<feature type="compositionally biased region" description="Low complexity" evidence="1">
    <location>
        <begin position="27"/>
        <end position="46"/>
    </location>
</feature>
<feature type="domain" description="Rad26-like N-terminal" evidence="4">
    <location>
        <begin position="369"/>
        <end position="415"/>
    </location>
</feature>
<dbReference type="VEuPathDB" id="FungiDB:ASPZODRAFT_18901"/>
<sequence length="768" mass="86313">MEDNDEDFFSDDGFDSLPPGTLFELEQSAYQATQAQRAQSQQPTAQEYSPAQSGPPDRQIRSRSALNVPSRLHTGLTSEYGTLDVGDPDAEVLEDDNIQSAALGQYAAVQEHPMDYMAVQDQNAEGQMDWERHEMLHDTMMVEEVHSAGIQVEIQELTTQIEELTRQNERILRELSEAKNDADTKAGEISIIRSNQARVIQNLERQMAALRKSMADESAKHKEEVEAARAEGKMLATENAFLKQDLAEEALRLNNLKTKIKSEAKEPPITPRKSRVLPFRDGFDDDEITVVSPSKSTERRSKKNTPTVPGKRKRKLSQDSLTPTSTIPLQLSAEAPPLADTADDELLHELAEEHYEQPSTYSDNRNARFMTQILNHRSPPTMNRDIEEMARLAYPSEPQRMLSSIILEETASLNPKNYPVGYAACVASLWSRALKEKFFRPVPMFMSIVQFILALDMRFIPQLIGHLVPVLQEAGDINGVPRFRNSPVSRKNLGQIRQTPQSELQPEVDSTEMLTLLYDMACGCLHVESALRDFWQFMRYDFVLMMLNSSQPIRDIILTINLLSTSISPTSFGSLRDSKEEQAANEKYIVDRLANLLSEMPQVDEGDPPYTSIEICSLRLEALSLLAQIAFNSMAPDSTHGSSVIASHPTVLARLFRAMHDELDALYSYPPERDLHSALVNQLMHLIYSVIQRHKEGLDLQSKLVRVAGGKQKFLVVLTRLAFSDGPVLEEGITDETVEMAHEILDDAVNPQEAEALLEVFPSAKRED</sequence>
<organism evidence="5 6">
    <name type="scientific">Penicilliopsis zonata CBS 506.65</name>
    <dbReference type="NCBI Taxonomy" id="1073090"/>
    <lineage>
        <taxon>Eukaryota</taxon>
        <taxon>Fungi</taxon>
        <taxon>Dikarya</taxon>
        <taxon>Ascomycota</taxon>
        <taxon>Pezizomycotina</taxon>
        <taxon>Eurotiomycetes</taxon>
        <taxon>Eurotiomycetidae</taxon>
        <taxon>Eurotiales</taxon>
        <taxon>Aspergillaceae</taxon>
        <taxon>Penicilliopsis</taxon>
    </lineage>
</organism>
<feature type="compositionally biased region" description="Acidic residues" evidence="1">
    <location>
        <begin position="1"/>
        <end position="14"/>
    </location>
</feature>
<evidence type="ECO:0008006" key="7">
    <source>
        <dbReference type="Google" id="ProtNLM"/>
    </source>
</evidence>
<dbReference type="InterPro" id="IPR022093">
    <property type="entry name" value="Rad26-like_helical"/>
</dbReference>
<accession>A0A1L9SAI4</accession>
<evidence type="ECO:0000259" key="3">
    <source>
        <dbReference type="Pfam" id="PF21046"/>
    </source>
</evidence>
<feature type="compositionally biased region" description="Polar residues" evidence="1">
    <location>
        <begin position="318"/>
        <end position="329"/>
    </location>
</feature>
<dbReference type="Pfam" id="PF12331">
    <property type="entry name" value="Rad26-like_helical_rpts"/>
    <property type="match status" value="1"/>
</dbReference>
<dbReference type="RefSeq" id="XP_022578647.1">
    <property type="nucleotide sequence ID" value="XM_022727304.1"/>
</dbReference>
<dbReference type="GeneID" id="34613768"/>
<dbReference type="AlphaFoldDB" id="A0A1L9SAI4"/>
<feature type="domain" description="Rad26-like C-terminal" evidence="3">
    <location>
        <begin position="699"/>
        <end position="761"/>
    </location>
</feature>
<feature type="domain" description="Rad26-like helical repeats" evidence="2">
    <location>
        <begin position="470"/>
        <end position="691"/>
    </location>
</feature>
<feature type="region of interest" description="Disordered" evidence="1">
    <location>
        <begin position="1"/>
        <end position="66"/>
    </location>
</feature>
<feature type="region of interest" description="Disordered" evidence="1">
    <location>
        <begin position="262"/>
        <end position="334"/>
    </location>
</feature>
<name>A0A1L9SAI4_9EURO</name>
<dbReference type="InterPro" id="IPR048379">
    <property type="entry name" value="Rad26-like_C"/>
</dbReference>